<evidence type="ECO:0000313" key="3">
    <source>
        <dbReference type="Proteomes" id="UP000095605"/>
    </source>
</evidence>
<sequence length="341" mass="39562">MTAKSPFKLNVLMFQLNANNSVKLTNIRSKINNILESNKFNFKSASTNKLIVFPELAYHRYLFDSNKDVEQFLQSNTEENNMIDYFKSLSKKYNSYVISGFIERDASVKDKFYNSSICVYKDDIIKIHRKKHLYYTDEKWTTETTQDFSTFKMDLTNDKEVKQINCSMGICMDVNPYKFIAPFDKYEFSSFCAKEDVDLVVCPTAWTTSCSVLQNETEIEPKKRYLGLLEKMKPSLQNPNLVDDREILHVNSLMNDKTYTTTEFLYRPDIQTINYWYSRFKPMHGSKSKYLLFCDKAGIEGNSVLYNGSSTCIELNEGNPMVKGCLTTGDESVLSCELEFD</sequence>
<dbReference type="OrthoDB" id="201515at2759"/>
<dbReference type="Gene3D" id="3.60.110.10">
    <property type="entry name" value="Carbon-nitrogen hydrolase"/>
    <property type="match status" value="1"/>
</dbReference>
<reference evidence="3" key="1">
    <citation type="journal article" date="2016" name="Genome Announc.">
        <title>Genome sequences of three species of Hanseniaspora isolated from spontaneous wine fermentations.</title>
        <authorList>
            <person name="Sternes P.R."/>
            <person name="Lee D."/>
            <person name="Kutyna D.R."/>
            <person name="Borneman A.R."/>
        </authorList>
    </citation>
    <scope>NUCLEOTIDE SEQUENCE [LARGE SCALE GENOMIC DNA]</scope>
    <source>
        <strain evidence="3">AWRI3578</strain>
    </source>
</reference>
<dbReference type="EMBL" id="LPNL01000001">
    <property type="protein sequence ID" value="OEJ92223.1"/>
    <property type="molecule type" value="Genomic_DNA"/>
</dbReference>
<proteinExistence type="predicted"/>
<name>A0A1E5RZS7_9ASCO</name>
<dbReference type="PROSITE" id="PS50263">
    <property type="entry name" value="CN_HYDROLASE"/>
    <property type="match status" value="1"/>
</dbReference>
<dbReference type="GO" id="GO:0008418">
    <property type="term" value="F:protein-N-terminal asparagine amidohydrolase activity"/>
    <property type="evidence" value="ECO:0007669"/>
    <property type="project" value="InterPro"/>
</dbReference>
<evidence type="ECO:0000259" key="1">
    <source>
        <dbReference type="PROSITE" id="PS50263"/>
    </source>
</evidence>
<dbReference type="InterPro" id="IPR003010">
    <property type="entry name" value="C-N_Hydrolase"/>
</dbReference>
<dbReference type="InterPro" id="IPR036526">
    <property type="entry name" value="C-N_Hydrolase_sf"/>
</dbReference>
<comment type="caution">
    <text evidence="2">The sequence shown here is derived from an EMBL/GenBank/DDBJ whole genome shotgun (WGS) entry which is preliminary data.</text>
</comment>
<accession>A0A1E5RZS7</accession>
<dbReference type="SUPFAM" id="SSF56317">
    <property type="entry name" value="Carbon-nitrogen hydrolase"/>
    <property type="match status" value="1"/>
</dbReference>
<dbReference type="Proteomes" id="UP000095605">
    <property type="component" value="Unassembled WGS sequence"/>
</dbReference>
<dbReference type="PANTHER" id="PTHR11750">
    <property type="entry name" value="PROTEIN N-TERMINAL AMIDASE"/>
    <property type="match status" value="1"/>
</dbReference>
<dbReference type="Pfam" id="PF00795">
    <property type="entry name" value="CN_hydrolase"/>
    <property type="match status" value="1"/>
</dbReference>
<dbReference type="AlphaFoldDB" id="A0A1E5RZS7"/>
<dbReference type="InterPro" id="IPR039703">
    <property type="entry name" value="Nta1"/>
</dbReference>
<dbReference type="GO" id="GO:0030163">
    <property type="term" value="P:protein catabolic process"/>
    <property type="evidence" value="ECO:0007669"/>
    <property type="project" value="TreeGrafter"/>
</dbReference>
<keyword evidence="3" id="KW-1185">Reference proteome</keyword>
<gene>
    <name evidence="2" type="ORF">AWRI3578_g52</name>
</gene>
<evidence type="ECO:0000313" key="2">
    <source>
        <dbReference type="EMBL" id="OEJ92223.1"/>
    </source>
</evidence>
<protein>
    <submittedName>
        <fullName evidence="2">Protein N-terminal amidase</fullName>
    </submittedName>
</protein>
<organism evidence="2 3">
    <name type="scientific">Hanseniaspora opuntiae</name>
    <dbReference type="NCBI Taxonomy" id="211096"/>
    <lineage>
        <taxon>Eukaryota</taxon>
        <taxon>Fungi</taxon>
        <taxon>Dikarya</taxon>
        <taxon>Ascomycota</taxon>
        <taxon>Saccharomycotina</taxon>
        <taxon>Saccharomycetes</taxon>
        <taxon>Saccharomycodales</taxon>
        <taxon>Saccharomycodaceae</taxon>
        <taxon>Hanseniaspora</taxon>
    </lineage>
</organism>
<dbReference type="GO" id="GO:0070773">
    <property type="term" value="F:protein-N-terminal glutamine amidohydrolase activity"/>
    <property type="evidence" value="ECO:0007669"/>
    <property type="project" value="InterPro"/>
</dbReference>
<dbReference type="PANTHER" id="PTHR11750:SF26">
    <property type="entry name" value="PROTEIN N-TERMINAL AMIDASE"/>
    <property type="match status" value="1"/>
</dbReference>
<feature type="domain" description="CN hydrolase" evidence="1">
    <location>
        <begin position="9"/>
        <end position="340"/>
    </location>
</feature>